<organism evidence="1 2">
    <name type="scientific">Puccinia sorghi</name>
    <dbReference type="NCBI Taxonomy" id="27349"/>
    <lineage>
        <taxon>Eukaryota</taxon>
        <taxon>Fungi</taxon>
        <taxon>Dikarya</taxon>
        <taxon>Basidiomycota</taxon>
        <taxon>Pucciniomycotina</taxon>
        <taxon>Pucciniomycetes</taxon>
        <taxon>Pucciniales</taxon>
        <taxon>Pucciniaceae</taxon>
        <taxon>Puccinia</taxon>
    </lineage>
</organism>
<name>A0A0L6VKE4_9BASI</name>
<keyword evidence="2" id="KW-1185">Reference proteome</keyword>
<dbReference type="AlphaFoldDB" id="A0A0L6VKE4"/>
<dbReference type="VEuPathDB" id="FungiDB:VP01_14625g1"/>
<dbReference type="EMBL" id="LAVV01005138">
    <property type="protein sequence ID" value="KNZ61022.1"/>
    <property type="molecule type" value="Genomic_DNA"/>
</dbReference>
<proteinExistence type="predicted"/>
<protein>
    <submittedName>
        <fullName evidence="1">Uncharacterized protein</fullName>
    </submittedName>
</protein>
<comment type="caution">
    <text evidence="1">The sequence shown here is derived from an EMBL/GenBank/DDBJ whole genome shotgun (WGS) entry which is preliminary data.</text>
</comment>
<feature type="non-terminal residue" evidence="1">
    <location>
        <position position="1"/>
    </location>
</feature>
<evidence type="ECO:0000313" key="1">
    <source>
        <dbReference type="EMBL" id="KNZ61022.1"/>
    </source>
</evidence>
<sequence>KIDVPVSPRGGLTICKTELKKAKDHSTKSMINHLLRIHQIINPKEKDPNQACITNLLKLQHANNEMIGAHYKLAWEAYCLLMNYRNQNQN</sequence>
<gene>
    <name evidence="1" type="ORF">VP01_14625g1</name>
</gene>
<evidence type="ECO:0000313" key="2">
    <source>
        <dbReference type="Proteomes" id="UP000037035"/>
    </source>
</evidence>
<accession>A0A0L6VKE4</accession>
<reference evidence="1 2" key="1">
    <citation type="submission" date="2015-08" db="EMBL/GenBank/DDBJ databases">
        <title>Next Generation Sequencing and Analysis of the Genome of Puccinia sorghi L Schw, the Causal Agent of Maize Common Rust.</title>
        <authorList>
            <person name="Rochi L."/>
            <person name="Burguener G."/>
            <person name="Darino M."/>
            <person name="Turjanski A."/>
            <person name="Kreff E."/>
            <person name="Dieguez M.J."/>
            <person name="Sacco F."/>
        </authorList>
    </citation>
    <scope>NUCLEOTIDE SEQUENCE [LARGE SCALE GENOMIC DNA]</scope>
    <source>
        <strain evidence="1 2">RO10H11247</strain>
    </source>
</reference>
<dbReference type="Proteomes" id="UP000037035">
    <property type="component" value="Unassembled WGS sequence"/>
</dbReference>